<evidence type="ECO:0000313" key="2">
    <source>
        <dbReference type="EMBL" id="RMX49929.1"/>
    </source>
</evidence>
<organism evidence="2 3">
    <name type="scientific">Pocillopora damicornis</name>
    <name type="common">Cauliflower coral</name>
    <name type="synonym">Millepora damicornis</name>
    <dbReference type="NCBI Taxonomy" id="46731"/>
    <lineage>
        <taxon>Eukaryota</taxon>
        <taxon>Metazoa</taxon>
        <taxon>Cnidaria</taxon>
        <taxon>Anthozoa</taxon>
        <taxon>Hexacorallia</taxon>
        <taxon>Scleractinia</taxon>
        <taxon>Astrocoeniina</taxon>
        <taxon>Pocilloporidae</taxon>
        <taxon>Pocillopora</taxon>
    </lineage>
</organism>
<proteinExistence type="predicted"/>
<accession>A0A3M6U8R1</accession>
<feature type="compositionally biased region" description="Basic and acidic residues" evidence="1">
    <location>
        <begin position="166"/>
        <end position="177"/>
    </location>
</feature>
<name>A0A3M6U8R1_POCDA</name>
<evidence type="ECO:0000313" key="3">
    <source>
        <dbReference type="Proteomes" id="UP000275408"/>
    </source>
</evidence>
<reference evidence="2 3" key="1">
    <citation type="journal article" date="2018" name="Sci. Rep.">
        <title>Comparative analysis of the Pocillopora damicornis genome highlights role of immune system in coral evolution.</title>
        <authorList>
            <person name="Cunning R."/>
            <person name="Bay R.A."/>
            <person name="Gillette P."/>
            <person name="Baker A.C."/>
            <person name="Traylor-Knowles N."/>
        </authorList>
    </citation>
    <scope>NUCLEOTIDE SEQUENCE [LARGE SCALE GENOMIC DNA]</scope>
    <source>
        <strain evidence="2">RSMAS</strain>
        <tissue evidence="2">Whole animal</tissue>
    </source>
</reference>
<feature type="compositionally biased region" description="Basic and acidic residues" evidence="1">
    <location>
        <begin position="184"/>
        <end position="205"/>
    </location>
</feature>
<evidence type="ECO:0000256" key="1">
    <source>
        <dbReference type="SAM" id="MobiDB-lite"/>
    </source>
</evidence>
<dbReference type="AlphaFoldDB" id="A0A3M6U8R1"/>
<gene>
    <name evidence="2" type="ORF">pdam_00018438</name>
</gene>
<comment type="caution">
    <text evidence="2">The sequence shown here is derived from an EMBL/GenBank/DDBJ whole genome shotgun (WGS) entry which is preliminary data.</text>
</comment>
<keyword evidence="3" id="KW-1185">Reference proteome</keyword>
<sequence length="236" mass="27808">METQAYDLVCTENRDFLYEREGMPGINPDFVYMNREVHTLKMASETRIVPDTDKRAAAKKPRKRNSDKDRMRTEAEQTAYKKLKEIIPLNSNSVRYDFTDCNMETQAYDLVCTENRDFLYEREGMPGINPNFVYMNQEVHTLKMASETRIVPDTDKRAAPKKPRKRNSDKDRLRTEAEQTAYKKLKDYSVPRGSKEDDKITDSQRGRCVYSETPRDLDWNPPDRSERWQTLNKVQV</sequence>
<dbReference type="OrthoDB" id="10047910at2759"/>
<dbReference type="EMBL" id="RCHS01002026">
    <property type="protein sequence ID" value="RMX49929.1"/>
    <property type="molecule type" value="Genomic_DNA"/>
</dbReference>
<feature type="compositionally biased region" description="Basic and acidic residues" evidence="1">
    <location>
        <begin position="64"/>
        <end position="74"/>
    </location>
</feature>
<feature type="region of interest" description="Disordered" evidence="1">
    <location>
        <begin position="149"/>
        <end position="236"/>
    </location>
</feature>
<protein>
    <submittedName>
        <fullName evidence="2">Uncharacterized protein</fullName>
    </submittedName>
</protein>
<dbReference type="Proteomes" id="UP000275408">
    <property type="component" value="Unassembled WGS sequence"/>
</dbReference>
<feature type="compositionally biased region" description="Basic and acidic residues" evidence="1">
    <location>
        <begin position="213"/>
        <end position="227"/>
    </location>
</feature>
<feature type="region of interest" description="Disordered" evidence="1">
    <location>
        <begin position="46"/>
        <end position="74"/>
    </location>
</feature>